<organism evidence="2 3">
    <name type="scientific">Neobacillus bataviensis</name>
    <dbReference type="NCBI Taxonomy" id="220685"/>
    <lineage>
        <taxon>Bacteria</taxon>
        <taxon>Bacillati</taxon>
        <taxon>Bacillota</taxon>
        <taxon>Bacilli</taxon>
        <taxon>Bacillales</taxon>
        <taxon>Bacillaceae</taxon>
        <taxon>Neobacillus</taxon>
    </lineage>
</organism>
<dbReference type="PANTHER" id="PTHR12110">
    <property type="entry name" value="HYDROXYPYRUVATE ISOMERASE"/>
    <property type="match status" value="1"/>
</dbReference>
<dbReference type="InterPro" id="IPR013022">
    <property type="entry name" value="Xyl_isomerase-like_TIM-brl"/>
</dbReference>
<dbReference type="GO" id="GO:0016853">
    <property type="term" value="F:isomerase activity"/>
    <property type="evidence" value="ECO:0007669"/>
    <property type="project" value="UniProtKB-KW"/>
</dbReference>
<keyword evidence="3" id="KW-1185">Reference proteome</keyword>
<sequence length="291" mass="33119">MTMEIGLNLFSVFRELNEDYFGTLEKVAGMGYKNIELITANFSNGKRYSDTFTISAIKQKFNEFGLNAFAAHEGVAPGQSIMDNDWDKIIAENEELECKSIVFPMAFISGLEDTLQTAQQLNKIGEKCKEAGINFYYHNHAHEFKRVGDQSLFDLLVENTNPEFVKFELDLVWAMRGGYEPISLLEKLGSRCDLIHQKDLGKHVKPVNLFTVMKGEEDPNPMKIYTEYVKPTDFVNLGTGIVNFEENYKKLNELGYIRYAIVENEGQIGDKFTSIKSDLNVMKETIQGLVK</sequence>
<dbReference type="Gene3D" id="3.20.20.150">
    <property type="entry name" value="Divalent-metal-dependent TIM barrel enzymes"/>
    <property type="match status" value="1"/>
</dbReference>
<comment type="caution">
    <text evidence="2">The sequence shown here is derived from an EMBL/GenBank/DDBJ whole genome shotgun (WGS) entry which is preliminary data.</text>
</comment>
<accession>A0A561DYQ8</accession>
<proteinExistence type="predicted"/>
<dbReference type="SUPFAM" id="SSF51658">
    <property type="entry name" value="Xylose isomerase-like"/>
    <property type="match status" value="1"/>
</dbReference>
<evidence type="ECO:0000259" key="1">
    <source>
        <dbReference type="Pfam" id="PF01261"/>
    </source>
</evidence>
<evidence type="ECO:0000313" key="2">
    <source>
        <dbReference type="EMBL" id="TWE08491.1"/>
    </source>
</evidence>
<name>A0A561DYQ8_9BACI</name>
<dbReference type="InterPro" id="IPR036237">
    <property type="entry name" value="Xyl_isomerase-like_sf"/>
</dbReference>
<feature type="domain" description="Xylose isomerase-like TIM barrel" evidence="1">
    <location>
        <begin position="24"/>
        <end position="283"/>
    </location>
</feature>
<dbReference type="InterPro" id="IPR050312">
    <property type="entry name" value="IolE/XylAMocC-like"/>
</dbReference>
<dbReference type="RefSeq" id="WP_144562170.1">
    <property type="nucleotide sequence ID" value="NZ_VIVN01000001.1"/>
</dbReference>
<dbReference type="Pfam" id="PF01261">
    <property type="entry name" value="AP_endonuc_2"/>
    <property type="match status" value="1"/>
</dbReference>
<dbReference type="PANTHER" id="PTHR12110:SF41">
    <property type="entry name" value="INOSOSE DEHYDRATASE"/>
    <property type="match status" value="1"/>
</dbReference>
<dbReference type="EMBL" id="VIVN01000001">
    <property type="protein sequence ID" value="TWE08491.1"/>
    <property type="molecule type" value="Genomic_DNA"/>
</dbReference>
<evidence type="ECO:0000313" key="3">
    <source>
        <dbReference type="Proteomes" id="UP000319671"/>
    </source>
</evidence>
<protein>
    <submittedName>
        <fullName evidence="2">Sugar phosphate isomerase/epimerase</fullName>
    </submittedName>
</protein>
<dbReference type="AlphaFoldDB" id="A0A561DYQ8"/>
<keyword evidence="2" id="KW-0413">Isomerase</keyword>
<dbReference type="Proteomes" id="UP000319671">
    <property type="component" value="Unassembled WGS sequence"/>
</dbReference>
<reference evidence="2 3" key="1">
    <citation type="submission" date="2019-06" db="EMBL/GenBank/DDBJ databases">
        <title>Sorghum-associated microbial communities from plants grown in Nebraska, USA.</title>
        <authorList>
            <person name="Schachtman D."/>
        </authorList>
    </citation>
    <scope>NUCLEOTIDE SEQUENCE [LARGE SCALE GENOMIC DNA]</scope>
    <source>
        <strain evidence="2 3">2482</strain>
    </source>
</reference>
<gene>
    <name evidence="2" type="ORF">FB550_101517</name>
</gene>